<dbReference type="PANTHER" id="PTHR47989:SF45">
    <property type="entry name" value="OS01G0709500 PROTEIN"/>
    <property type="match status" value="1"/>
</dbReference>
<evidence type="ECO:0000256" key="7">
    <source>
        <dbReference type="SAM" id="MobiDB-lite"/>
    </source>
</evidence>
<evidence type="ECO:0000256" key="8">
    <source>
        <dbReference type="SAM" id="Phobius"/>
    </source>
</evidence>
<feature type="region of interest" description="Disordered" evidence="7">
    <location>
        <begin position="431"/>
        <end position="585"/>
    </location>
</feature>
<organism evidence="11">
    <name type="scientific">Musa acuminata subsp. malaccensis</name>
    <name type="common">Wild banana</name>
    <name type="synonym">Musa malaccensis</name>
    <dbReference type="NCBI Taxonomy" id="214687"/>
    <lineage>
        <taxon>Eukaryota</taxon>
        <taxon>Viridiplantae</taxon>
        <taxon>Streptophyta</taxon>
        <taxon>Embryophyta</taxon>
        <taxon>Tracheophyta</taxon>
        <taxon>Spermatophyta</taxon>
        <taxon>Magnoliopsida</taxon>
        <taxon>Liliopsida</taxon>
        <taxon>Zingiberales</taxon>
        <taxon>Musaceae</taxon>
        <taxon>Musa</taxon>
    </lineage>
</organism>
<feature type="compositionally biased region" description="Low complexity" evidence="7">
    <location>
        <begin position="330"/>
        <end position="341"/>
    </location>
</feature>
<dbReference type="FunFam" id="3.30.200.20:FF:000146">
    <property type="entry name" value="receptor-like serine/threonine-protein kinase ALE2"/>
    <property type="match status" value="1"/>
</dbReference>
<evidence type="ECO:0000256" key="3">
    <source>
        <dbReference type="ARBA" id="ARBA00022741"/>
    </source>
</evidence>
<gene>
    <name evidence="11" type="ORF">GSMUA_183870.1</name>
</gene>
<dbReference type="PROSITE" id="PS00107">
    <property type="entry name" value="PROTEIN_KINASE_ATP"/>
    <property type="match status" value="1"/>
</dbReference>
<feature type="transmembrane region" description="Helical" evidence="8">
    <location>
        <begin position="686"/>
        <end position="705"/>
    </location>
</feature>
<dbReference type="FunFam" id="1.10.510.10:FF:000051">
    <property type="entry name" value="Receptor-like serine/threonine-protein kinase ALE2"/>
    <property type="match status" value="1"/>
</dbReference>
<dbReference type="InterPro" id="IPR008271">
    <property type="entry name" value="Ser/Thr_kinase_AS"/>
</dbReference>
<keyword evidence="9" id="KW-0732">Signal</keyword>
<feature type="transmembrane region" description="Helical" evidence="8">
    <location>
        <begin position="829"/>
        <end position="852"/>
    </location>
</feature>
<feature type="compositionally biased region" description="Basic and acidic residues" evidence="7">
    <location>
        <begin position="508"/>
        <end position="518"/>
    </location>
</feature>
<keyword evidence="8" id="KW-0472">Membrane</keyword>
<name>A0A8D7FCB2_MUSAM</name>
<dbReference type="Pfam" id="PF23180">
    <property type="entry name" value="ALE2_N"/>
    <property type="match status" value="1"/>
</dbReference>
<keyword evidence="2" id="KW-0808">Transferase</keyword>
<evidence type="ECO:0000256" key="2">
    <source>
        <dbReference type="ARBA" id="ARBA00022679"/>
    </source>
</evidence>
<keyword evidence="3 6" id="KW-0547">Nucleotide-binding</keyword>
<keyword evidence="8" id="KW-0812">Transmembrane</keyword>
<feature type="region of interest" description="Disordered" evidence="7">
    <location>
        <begin position="136"/>
        <end position="173"/>
    </location>
</feature>
<dbReference type="PROSITE" id="PS00108">
    <property type="entry name" value="PROTEIN_KINASE_ST"/>
    <property type="match status" value="1"/>
</dbReference>
<evidence type="ECO:0000256" key="1">
    <source>
        <dbReference type="ARBA" id="ARBA00022527"/>
    </source>
</evidence>
<feature type="domain" description="Protein kinase" evidence="10">
    <location>
        <begin position="924"/>
        <end position="1199"/>
    </location>
</feature>
<feature type="region of interest" description="Disordered" evidence="7">
    <location>
        <begin position="262"/>
        <end position="379"/>
    </location>
</feature>
<feature type="chain" id="PRO_5034711004" evidence="9">
    <location>
        <begin position="26"/>
        <end position="1304"/>
    </location>
</feature>
<sequence length="1304" mass="140298">MGRWRRRVLCPWLLCALVVLFSIHGSKGPYFKRQLVSQRMLLQMRPGLPTTNIKMEIKTLEMLDFQTPALGSYISPSLDLATMVPHIKEKAPPPMHLSEPLTNYAPSPSIVTQGSVLNSPTVLPKSEVLPPTVQAVVPSTQPSAPPDHVAKAEKPRMRPSVQSPAPDVPVSTSISSVGVPDADFHGKAPDNISPVVATVTQGPAVSPTSFSSPAIHGNRDGMPVAASPKISQTSLSNYSHAKVPAVSPSSLTSPAVSWNRHNVPVPAPQMESSSHLSPTNYSQPKVLAVSPSLIPSPNSHSDSHGAPVAAPPKELSNHGPPDNHLNQKGSPFSPVSSISPVNHERNNGKSVAPPPKYRPKHSIPVNYSHSKGPATPPLTSMSPAIYKSYGVPVAAPPKNPSNHSTRIIYSHPKGPAMSPVAALSPAIHENHNMPVAGPPEDRSNHSTSVNYSHPKVPAMSPLTAAPPATSERHGMPVASPPKERSSHISPVNHPHLRGSFPVISPAPHEVEVPSDHTHAPFSSHPQPPTEKVPDSPSPMPVVPSHQFTPGKGKGNPSSAPSPLLPPEPYHPALPARIRPKVHSPPPYAPVPFHSIDSQGTPAPTQSIVAPFTHNRGHVQFPVASPSGPMHSKPMAPKMQPIHALPPPPPSLGNSGLCADCTPPTCYDPLTNSRPGSPCACVLPIKVGLRLSIALFTFFPLVFEFAQEIAFGTFMDQSQVRIMGANAASEEPDKTDVLIDLLPLGDIFENSTVFLVYERFWHKQVFINSSYFGDYEVLYVRYPGLPPSPPTAPGNININDGSYGNDNNPRTIHPLAVDVRRQKEKQNHSLVAVLAISAVIAFILCVGAVWLLLLKFRAGSHLPQTPQALTRPLAKASGKRSSIGPTMLGSKQTSASASFSSSMRTYAGSVKTFSLAEMEKATNKFDNLKIIGEGGFGRVYEGTLEDGTRVAIKVLKRDDQEGNREFLAEVEMLSRLHHRNLIKLIGICTEEHNCLVYELVPSGSVESHLHGADKETTPLNWNTRLKIALGAARGLAYLHEDSSPRVIHRDFKSSNILLEDDFTPKVSDFGLARTAMGEGNEYISTRVMGTFGYVAPEYAMTGHLLVKSDVYSYGVVLLELLTGRKPVDMLRPPGQENLVTWARPLLTSRDGLESIIDPSLGNDIPFDSLAKVGAIASMCVQPEVDQRPFMGEVVQALKLVYNEGDDCRVSGNFSPEETSTLDKEPSISGGWDLGSGRVLSESVILNVSARFTRDASGSFHQYSSSGPLRPGSSQQFWHRARGLTSGSASEHGTFDKGLEAGDQWV</sequence>
<evidence type="ECO:0000256" key="5">
    <source>
        <dbReference type="ARBA" id="ARBA00022840"/>
    </source>
</evidence>
<dbReference type="SUPFAM" id="SSF56112">
    <property type="entry name" value="Protein kinase-like (PK-like)"/>
    <property type="match status" value="1"/>
</dbReference>
<evidence type="ECO:0000313" key="11">
    <source>
        <dbReference type="EMBL" id="CAG1848592.1"/>
    </source>
</evidence>
<feature type="region of interest" description="Disordered" evidence="7">
    <location>
        <begin position="1280"/>
        <end position="1304"/>
    </location>
</feature>
<dbReference type="InterPro" id="IPR017441">
    <property type="entry name" value="Protein_kinase_ATP_BS"/>
</dbReference>
<evidence type="ECO:0000259" key="10">
    <source>
        <dbReference type="PROSITE" id="PS50011"/>
    </source>
</evidence>
<evidence type="ECO:0000256" key="6">
    <source>
        <dbReference type="PROSITE-ProRule" id="PRU10141"/>
    </source>
</evidence>
<dbReference type="InterPro" id="IPR000719">
    <property type="entry name" value="Prot_kinase_dom"/>
</dbReference>
<dbReference type="CDD" id="cd14066">
    <property type="entry name" value="STKc_IRAK"/>
    <property type="match status" value="1"/>
</dbReference>
<dbReference type="InterPro" id="IPR011009">
    <property type="entry name" value="Kinase-like_dom_sf"/>
</dbReference>
<dbReference type="PROSITE" id="PS50011">
    <property type="entry name" value="PROTEIN_KINASE_DOM"/>
    <property type="match status" value="1"/>
</dbReference>
<evidence type="ECO:0000256" key="4">
    <source>
        <dbReference type="ARBA" id="ARBA00022777"/>
    </source>
</evidence>
<keyword evidence="8" id="KW-1133">Transmembrane helix</keyword>
<keyword evidence="5 6" id="KW-0067">ATP-binding</keyword>
<protein>
    <submittedName>
        <fullName evidence="11">(wild Malaysian banana) hypothetical protein</fullName>
    </submittedName>
</protein>
<dbReference type="Gene3D" id="3.30.200.20">
    <property type="entry name" value="Phosphorylase Kinase, domain 1"/>
    <property type="match status" value="1"/>
</dbReference>
<reference evidence="11" key="1">
    <citation type="submission" date="2021-03" db="EMBL/GenBank/DDBJ databases">
        <authorList>
            <consortium name="Genoscope - CEA"/>
            <person name="William W."/>
        </authorList>
    </citation>
    <scope>NUCLEOTIDE SEQUENCE</scope>
    <source>
        <strain evidence="11">Doubled-haploid Pahang</strain>
    </source>
</reference>
<keyword evidence="4" id="KW-0418">Kinase</keyword>
<feature type="compositionally biased region" description="Pro residues" evidence="7">
    <location>
        <begin position="525"/>
        <end position="541"/>
    </location>
</feature>
<proteinExistence type="predicted"/>
<dbReference type="Pfam" id="PF07714">
    <property type="entry name" value="PK_Tyr_Ser-Thr"/>
    <property type="match status" value="1"/>
</dbReference>
<dbReference type="GO" id="GO:0004674">
    <property type="term" value="F:protein serine/threonine kinase activity"/>
    <property type="evidence" value="ECO:0007669"/>
    <property type="project" value="UniProtKB-KW"/>
</dbReference>
<feature type="compositionally biased region" description="Polar residues" evidence="7">
    <location>
        <begin position="878"/>
        <end position="889"/>
    </location>
</feature>
<feature type="compositionally biased region" description="Pro residues" evidence="7">
    <location>
        <begin position="562"/>
        <end position="571"/>
    </location>
</feature>
<accession>A0A8D7FCB2</accession>
<feature type="region of interest" description="Disordered" evidence="7">
    <location>
        <begin position="202"/>
        <end position="226"/>
    </location>
</feature>
<dbReference type="EMBL" id="HG996471">
    <property type="protein sequence ID" value="CAG1848592.1"/>
    <property type="molecule type" value="Genomic_DNA"/>
</dbReference>
<dbReference type="GO" id="GO:0005524">
    <property type="term" value="F:ATP binding"/>
    <property type="evidence" value="ECO:0007669"/>
    <property type="project" value="UniProtKB-UniRule"/>
</dbReference>
<keyword evidence="1" id="KW-0723">Serine/threonine-protein kinase</keyword>
<feature type="signal peptide" evidence="9">
    <location>
        <begin position="1"/>
        <end position="25"/>
    </location>
</feature>
<evidence type="ECO:0000256" key="9">
    <source>
        <dbReference type="SAM" id="SignalP"/>
    </source>
</evidence>
<feature type="region of interest" description="Disordered" evidence="7">
    <location>
        <begin position="870"/>
        <end position="889"/>
    </location>
</feature>
<feature type="compositionally biased region" description="Polar residues" evidence="7">
    <location>
        <begin position="202"/>
        <end position="212"/>
    </location>
</feature>
<dbReference type="InterPro" id="IPR001245">
    <property type="entry name" value="Ser-Thr/Tyr_kinase_cat_dom"/>
</dbReference>
<feature type="compositionally biased region" description="Polar residues" evidence="7">
    <location>
        <begin position="270"/>
        <end position="283"/>
    </location>
</feature>
<feature type="binding site" evidence="6">
    <location>
        <position position="952"/>
    </location>
    <ligand>
        <name>ATP</name>
        <dbReference type="ChEBI" id="CHEBI:30616"/>
    </ligand>
</feature>
<dbReference type="InterPro" id="IPR057597">
    <property type="entry name" value="ALE2_N"/>
</dbReference>
<dbReference type="PANTHER" id="PTHR47989">
    <property type="entry name" value="OS01G0750732 PROTEIN"/>
    <property type="match status" value="1"/>
</dbReference>
<dbReference type="Gene3D" id="1.10.510.10">
    <property type="entry name" value="Transferase(Phosphotransferase) domain 1"/>
    <property type="match status" value="1"/>
</dbReference>